<feature type="compositionally biased region" description="Acidic residues" evidence="1">
    <location>
        <begin position="187"/>
        <end position="196"/>
    </location>
</feature>
<sequence>MEVASSQGLGRTSKRSTHQWTPTEDGVLIDYCIDLVNEGSWGRDNGTFKPGYLQQLEKWMKERIPNCNIRAIPHINSRMRLLNTQYREIAKMISHSASGFCWDDVKKCVTCDDDVWIGWVKSHPATTGLRNKPFPHFDQLAIIFGKDRATREGAESPVDVMENIETKEVAFAATGVASEAFIALNVDEDDNGDDDVSPAQATNSEGSTAAR</sequence>
<dbReference type="RefSeq" id="XP_017982573.1">
    <property type="nucleotide sequence ID" value="XM_018127084.1"/>
</dbReference>
<dbReference type="RefSeq" id="XP_017982574.1">
    <property type="nucleotide sequence ID" value="XM_018127085.1"/>
</dbReference>
<name>A0AB32WWY3_THECC</name>
<evidence type="ECO:0000259" key="2">
    <source>
        <dbReference type="Pfam" id="PF12776"/>
    </source>
</evidence>
<dbReference type="AlphaFoldDB" id="A0AB32WWY3"/>
<proteinExistence type="predicted"/>
<reference evidence="3" key="1">
    <citation type="journal article" date="1997" name="Nucleic Acids Res.">
        <title>tRNAscan-SE: a program for improved detection of transfer RNA genes in genomic sequence.</title>
        <authorList>
            <person name="Lowe T.M."/>
            <person name="Eddy S.R."/>
        </authorList>
    </citation>
    <scope>NUCLEOTIDE SEQUENCE [LARGE SCALE GENOMIC DNA]</scope>
    <source>
        <strain evidence="3">r\B97-61/B2</strain>
    </source>
</reference>
<dbReference type="PANTHER" id="PTHR46250">
    <property type="entry name" value="MYB/SANT-LIKE DNA-BINDING DOMAIN PROTEIN-RELATED"/>
    <property type="match status" value="1"/>
</dbReference>
<dbReference type="Gramene" id="Tc09v2_t016330.1">
    <property type="protein sequence ID" value="Tc09v2_p016330.1"/>
    <property type="gene ID" value="Tc09v2_g016330"/>
</dbReference>
<feature type="domain" description="Myb/SANT-like" evidence="2">
    <location>
        <begin position="19"/>
        <end position="116"/>
    </location>
</feature>
<evidence type="ECO:0000313" key="5">
    <source>
        <dbReference type="RefSeq" id="XP_017982574.1"/>
    </source>
</evidence>
<dbReference type="GeneID" id="108663341"/>
<dbReference type="Pfam" id="PF12776">
    <property type="entry name" value="Myb_DNA-bind_3"/>
    <property type="match status" value="1"/>
</dbReference>
<dbReference type="Gramene" id="Tc09v2_t016330.2">
    <property type="protein sequence ID" value="Tc09v2_p016330.2"/>
    <property type="gene ID" value="Tc09v2_g016330"/>
</dbReference>
<dbReference type="Proteomes" id="UP000694886">
    <property type="component" value="Chromosome 9"/>
</dbReference>
<organism evidence="3 4">
    <name type="scientific">Theobroma cacao</name>
    <name type="common">Cacao</name>
    <name type="synonym">Cocoa</name>
    <dbReference type="NCBI Taxonomy" id="3641"/>
    <lineage>
        <taxon>Eukaryota</taxon>
        <taxon>Viridiplantae</taxon>
        <taxon>Streptophyta</taxon>
        <taxon>Embryophyta</taxon>
        <taxon>Tracheophyta</taxon>
        <taxon>Spermatophyta</taxon>
        <taxon>Magnoliopsida</taxon>
        <taxon>eudicotyledons</taxon>
        <taxon>Gunneridae</taxon>
        <taxon>Pentapetalae</taxon>
        <taxon>rosids</taxon>
        <taxon>malvids</taxon>
        <taxon>Malvales</taxon>
        <taxon>Malvaceae</taxon>
        <taxon>Byttnerioideae</taxon>
        <taxon>Theobroma</taxon>
    </lineage>
</organism>
<gene>
    <name evidence="4 5" type="primary">LOC108663341</name>
</gene>
<evidence type="ECO:0000256" key="1">
    <source>
        <dbReference type="SAM" id="MobiDB-lite"/>
    </source>
</evidence>
<evidence type="ECO:0000313" key="4">
    <source>
        <dbReference type="RefSeq" id="XP_017982573.1"/>
    </source>
</evidence>
<dbReference type="KEGG" id="tcc:108663341"/>
<accession>A0AB32WWY3</accession>
<dbReference type="PANTHER" id="PTHR46250:SF18">
    <property type="entry name" value="MYB_SANT-LIKE DOMAIN-CONTAINING PROTEIN"/>
    <property type="match status" value="1"/>
</dbReference>
<dbReference type="InterPro" id="IPR024752">
    <property type="entry name" value="Myb/SANT-like_dom"/>
</dbReference>
<protein>
    <submittedName>
        <fullName evidence="4 5">Uncharacterized protein At2g29880-like</fullName>
    </submittedName>
</protein>
<feature type="compositionally biased region" description="Polar residues" evidence="1">
    <location>
        <begin position="199"/>
        <end position="211"/>
    </location>
</feature>
<feature type="region of interest" description="Disordered" evidence="1">
    <location>
        <begin position="187"/>
        <end position="211"/>
    </location>
</feature>
<evidence type="ECO:0000313" key="3">
    <source>
        <dbReference type="Proteomes" id="UP000694886"/>
    </source>
</evidence>
<reference evidence="4 5" key="2">
    <citation type="submission" date="2025-04" db="UniProtKB">
        <authorList>
            <consortium name="RefSeq"/>
        </authorList>
    </citation>
    <scope>IDENTIFICATION</scope>
</reference>